<reference evidence="2" key="1">
    <citation type="submission" date="2022-01" db="EMBL/GenBank/DDBJ databases">
        <title>Microbacterium eymi and Microbacterium rhizovicinus sp. nov., isolated from the rhizospheric soil of Elymus tsukushiensis, a plant native to the Dokdo Islands, Republic of Korea.</title>
        <authorList>
            <person name="Hwang Y.J."/>
        </authorList>
    </citation>
    <scope>NUCLEOTIDE SEQUENCE</scope>
    <source>
        <strain evidence="2">KUDC0405</strain>
    </source>
</reference>
<protein>
    <submittedName>
        <fullName evidence="2">Integrase core domain-containing protein</fullName>
    </submittedName>
</protein>
<dbReference type="Pfam" id="PF13683">
    <property type="entry name" value="rve_3"/>
    <property type="match status" value="1"/>
</dbReference>
<feature type="domain" description="Integrase catalytic" evidence="1">
    <location>
        <begin position="2"/>
        <end position="54"/>
    </location>
</feature>
<evidence type="ECO:0000313" key="2">
    <source>
        <dbReference type="EMBL" id="UUT36610.1"/>
    </source>
</evidence>
<gene>
    <name evidence="2" type="ORF">L2X98_26930</name>
</gene>
<accession>A0ABY5NN89</accession>
<keyword evidence="3" id="KW-1185">Reference proteome</keyword>
<organism evidence="2 3">
    <name type="scientific">Microbacterium elymi</name>
    <dbReference type="NCBI Taxonomy" id="2909587"/>
    <lineage>
        <taxon>Bacteria</taxon>
        <taxon>Bacillati</taxon>
        <taxon>Actinomycetota</taxon>
        <taxon>Actinomycetes</taxon>
        <taxon>Micrococcales</taxon>
        <taxon>Microbacteriaceae</taxon>
        <taxon>Microbacterium</taxon>
    </lineage>
</organism>
<dbReference type="Proteomes" id="UP001054811">
    <property type="component" value="Chromosome"/>
</dbReference>
<evidence type="ECO:0000259" key="1">
    <source>
        <dbReference type="Pfam" id="PF13683"/>
    </source>
</evidence>
<dbReference type="InterPro" id="IPR012337">
    <property type="entry name" value="RNaseH-like_sf"/>
</dbReference>
<sequence length="79" mass="9192">MNALAETVVGLYKPECMMIDGPFRTADELKLATFSWVHWFKENRLHSSIGYLTPIEKQDEYYRDINSQSQPALGELIFH</sequence>
<name>A0ABY5NN89_9MICO</name>
<dbReference type="InterPro" id="IPR001584">
    <property type="entry name" value="Integrase_cat-core"/>
</dbReference>
<dbReference type="EMBL" id="CP091139">
    <property type="protein sequence ID" value="UUT36610.1"/>
    <property type="molecule type" value="Genomic_DNA"/>
</dbReference>
<evidence type="ECO:0000313" key="3">
    <source>
        <dbReference type="Proteomes" id="UP001054811"/>
    </source>
</evidence>
<proteinExistence type="predicted"/>
<dbReference type="SUPFAM" id="SSF53098">
    <property type="entry name" value="Ribonuclease H-like"/>
    <property type="match status" value="1"/>
</dbReference>